<feature type="signal peptide" evidence="9">
    <location>
        <begin position="1"/>
        <end position="19"/>
    </location>
</feature>
<evidence type="ECO:0000256" key="4">
    <source>
        <dbReference type="ARBA" id="ARBA00022801"/>
    </source>
</evidence>
<dbReference type="PANTHER" id="PTHR47966">
    <property type="entry name" value="BETA-SITE APP-CLEAVING ENZYME, ISOFORM A-RELATED"/>
    <property type="match status" value="1"/>
</dbReference>
<gene>
    <name evidence="11" type="ORF">CAC42_7572</name>
</gene>
<dbReference type="Gene3D" id="2.40.70.10">
    <property type="entry name" value="Acid Proteases"/>
    <property type="match status" value="2"/>
</dbReference>
<dbReference type="InterPro" id="IPR001969">
    <property type="entry name" value="Aspartic_peptidase_AS"/>
</dbReference>
<proteinExistence type="inferred from homology"/>
<dbReference type="EMBL" id="NKHZ01000043">
    <property type="protein sequence ID" value="PNS18203.1"/>
    <property type="molecule type" value="Genomic_DNA"/>
</dbReference>
<dbReference type="InterPro" id="IPR021109">
    <property type="entry name" value="Peptidase_aspartic_dom_sf"/>
</dbReference>
<evidence type="ECO:0000256" key="7">
    <source>
        <dbReference type="PIRSR" id="PIRSR601461-2"/>
    </source>
</evidence>
<dbReference type="PROSITE" id="PS00141">
    <property type="entry name" value="ASP_PROTEASE"/>
    <property type="match status" value="1"/>
</dbReference>
<evidence type="ECO:0000256" key="1">
    <source>
        <dbReference type="ARBA" id="ARBA00007447"/>
    </source>
</evidence>
<evidence type="ECO:0000259" key="10">
    <source>
        <dbReference type="PROSITE" id="PS51767"/>
    </source>
</evidence>
<keyword evidence="7" id="KW-1015">Disulfide bond</keyword>
<dbReference type="CDD" id="cd06097">
    <property type="entry name" value="Aspergillopepsin_like"/>
    <property type="match status" value="1"/>
</dbReference>
<dbReference type="AlphaFoldDB" id="A0A2K1QTJ0"/>
<dbReference type="Pfam" id="PF00026">
    <property type="entry name" value="Asp"/>
    <property type="match status" value="1"/>
</dbReference>
<keyword evidence="3 8" id="KW-0064">Aspartyl protease</keyword>
<protein>
    <submittedName>
        <fullName evidence="11">Pepsin A</fullName>
    </submittedName>
</protein>
<dbReference type="InterPro" id="IPR001461">
    <property type="entry name" value="Aspartic_peptidase_A1"/>
</dbReference>
<accession>A0A2K1QTJ0</accession>
<dbReference type="OrthoDB" id="2747330at2759"/>
<dbReference type="PROSITE" id="PS51767">
    <property type="entry name" value="PEPTIDASE_A1"/>
    <property type="match status" value="1"/>
</dbReference>
<keyword evidence="9" id="KW-0732">Signal</keyword>
<name>A0A2K1QTJ0_9PEZI</name>
<sequence length="401" mass="42625">MHFTTSFVVGSTLAGLVAAAPAPEPATKPVQRRVKFSVKQKSVGQKQLTYPPTQILNTYNKFHVAAPAVVKAAVAAKQSGSVAAIPLPYDEAYLSPVTIGGQTVMLDFDTGSSDLWVFSSLLPTAQQSGHDIYNVNSGVEMQGYTWAITYGDGSGASGKVYADKVQVGQVTATSQAVEAATSLSTAFVNDQHIDGLLGLAFSTINTVEPVQQTTFFDTIKSTLAAPLFTCTLKKGAAGTYDFGYIDPAKYKGNITYVPVIQDNGFWEFNAGNYIVGRTRFSTSIGSTIADTGTTLMYLPSRVVTNYYAQVKGATLNKKYGGWTFPCASSMPDFTLNVGGTGVTVPGSYINYSPITTKLCFGGLQPNTGIGFSILGDIFLKATFSVWDMTEGNVRLGFAKQA</sequence>
<feature type="domain" description="Peptidase A1" evidence="10">
    <location>
        <begin position="93"/>
        <end position="398"/>
    </location>
</feature>
<keyword evidence="5" id="KW-0325">Glycoprotein</keyword>
<feature type="disulfide bond" evidence="7">
    <location>
        <begin position="326"/>
        <end position="359"/>
    </location>
</feature>
<organism evidence="11 12">
    <name type="scientific">Sphaceloma murrayae</name>
    <dbReference type="NCBI Taxonomy" id="2082308"/>
    <lineage>
        <taxon>Eukaryota</taxon>
        <taxon>Fungi</taxon>
        <taxon>Dikarya</taxon>
        <taxon>Ascomycota</taxon>
        <taxon>Pezizomycotina</taxon>
        <taxon>Dothideomycetes</taxon>
        <taxon>Dothideomycetidae</taxon>
        <taxon>Myriangiales</taxon>
        <taxon>Elsinoaceae</taxon>
        <taxon>Sphaceloma</taxon>
    </lineage>
</organism>
<evidence type="ECO:0000256" key="2">
    <source>
        <dbReference type="ARBA" id="ARBA00022670"/>
    </source>
</evidence>
<feature type="chain" id="PRO_5014466718" evidence="9">
    <location>
        <begin position="20"/>
        <end position="401"/>
    </location>
</feature>
<evidence type="ECO:0000256" key="3">
    <source>
        <dbReference type="ARBA" id="ARBA00022750"/>
    </source>
</evidence>
<comment type="similarity">
    <text evidence="1 8">Belongs to the peptidase A1 family.</text>
</comment>
<evidence type="ECO:0000256" key="5">
    <source>
        <dbReference type="ARBA" id="ARBA00023180"/>
    </source>
</evidence>
<dbReference type="FunFam" id="2.40.70.10:FF:000026">
    <property type="entry name" value="Endothiapepsin"/>
    <property type="match status" value="1"/>
</dbReference>
<evidence type="ECO:0000256" key="6">
    <source>
        <dbReference type="ARBA" id="ARBA00055396"/>
    </source>
</evidence>
<dbReference type="InterPro" id="IPR033121">
    <property type="entry name" value="PEPTIDASE_A1"/>
</dbReference>
<evidence type="ECO:0000313" key="12">
    <source>
        <dbReference type="Proteomes" id="UP000243797"/>
    </source>
</evidence>
<keyword evidence="2 8" id="KW-0645">Protease</keyword>
<dbReference type="PRINTS" id="PR00792">
    <property type="entry name" value="PEPSIN"/>
</dbReference>
<dbReference type="PANTHER" id="PTHR47966:SF2">
    <property type="entry name" value="ASPERGILLOPEPSIN-1-RELATED"/>
    <property type="match status" value="1"/>
</dbReference>
<dbReference type="SUPFAM" id="SSF50630">
    <property type="entry name" value="Acid proteases"/>
    <property type="match status" value="1"/>
</dbReference>
<dbReference type="GO" id="GO:0006508">
    <property type="term" value="P:proteolysis"/>
    <property type="evidence" value="ECO:0007669"/>
    <property type="project" value="UniProtKB-KW"/>
</dbReference>
<dbReference type="GO" id="GO:0004190">
    <property type="term" value="F:aspartic-type endopeptidase activity"/>
    <property type="evidence" value="ECO:0007669"/>
    <property type="project" value="UniProtKB-KW"/>
</dbReference>
<comment type="function">
    <text evidence="6">Secreted aspartic endopeptidase that allows assimilation of proteinaceous substrates. The scissile peptide bond is attacked by a nucleophilic water molecule activated by two aspartic residues in the active site. Shows a broad primary substrate specificity. Favors hydrophobic residues at the P1 and P1' positions.</text>
</comment>
<dbReference type="FunFam" id="2.40.70.10:FF:000024">
    <property type="entry name" value="Endothiapepsin"/>
    <property type="match status" value="1"/>
</dbReference>
<dbReference type="InParanoid" id="A0A2K1QTJ0"/>
<keyword evidence="4 8" id="KW-0378">Hydrolase</keyword>
<evidence type="ECO:0000256" key="8">
    <source>
        <dbReference type="RuleBase" id="RU000454"/>
    </source>
</evidence>
<evidence type="ECO:0000313" key="11">
    <source>
        <dbReference type="EMBL" id="PNS18203.1"/>
    </source>
</evidence>
<dbReference type="InterPro" id="IPR034163">
    <property type="entry name" value="Aspergillopepsin-like_cat_dom"/>
</dbReference>
<reference evidence="11 12" key="1">
    <citation type="submission" date="2017-06" db="EMBL/GenBank/DDBJ databases">
        <title>Draft genome sequence of a variant of Elsinoe murrayae.</title>
        <authorList>
            <person name="Cheng Q."/>
        </authorList>
    </citation>
    <scope>NUCLEOTIDE SEQUENCE [LARGE SCALE GENOMIC DNA]</scope>
    <source>
        <strain evidence="11 12">CQ-2017a</strain>
    </source>
</reference>
<comment type="caution">
    <text evidence="11">The sequence shown here is derived from an EMBL/GenBank/DDBJ whole genome shotgun (WGS) entry which is preliminary data.</text>
</comment>
<evidence type="ECO:0000256" key="9">
    <source>
        <dbReference type="SAM" id="SignalP"/>
    </source>
</evidence>
<dbReference type="Proteomes" id="UP000243797">
    <property type="component" value="Unassembled WGS sequence"/>
</dbReference>
<dbReference type="STRING" id="2082308.A0A2K1QTJ0"/>
<keyword evidence="12" id="KW-1185">Reference proteome</keyword>